<evidence type="ECO:0000313" key="1">
    <source>
        <dbReference type="EMBL" id="GAI47484.1"/>
    </source>
</evidence>
<dbReference type="InterPro" id="IPR042253">
    <property type="entry name" value="Pglycerate_mutase_ApgM_sf"/>
</dbReference>
<name>X1QW33_9ZZZZ</name>
<proteinExistence type="predicted"/>
<sequence>ICGLVELKFQGATPTSEGAHFSLFGYNPEVYKIRRGIITATGAGLKAKKGDVALRGNFATVDKKLNMIDRRAGRIKNPEPLIKTLERIKIDGVRFLLKSAMEHRLGIIMRGKNLSPDISDGDPHYGKLGKKARKIKPLNKSANAVFTAKVLNKFL</sequence>
<comment type="caution">
    <text evidence="1">The sequence shown here is derived from an EMBL/GenBank/DDBJ whole genome shotgun (WGS) entry which is preliminary data.</text>
</comment>
<dbReference type="Gene3D" id="3.30.70.2130">
    <property type="entry name" value="Metalloenzyme domain"/>
    <property type="match status" value="1"/>
</dbReference>
<feature type="non-terminal residue" evidence="1">
    <location>
        <position position="155"/>
    </location>
</feature>
<organism evidence="1">
    <name type="scientific">marine sediment metagenome</name>
    <dbReference type="NCBI Taxonomy" id="412755"/>
    <lineage>
        <taxon>unclassified sequences</taxon>
        <taxon>metagenomes</taxon>
        <taxon>ecological metagenomes</taxon>
    </lineage>
</organism>
<dbReference type="GO" id="GO:0004619">
    <property type="term" value="F:phosphoglycerate mutase activity"/>
    <property type="evidence" value="ECO:0007669"/>
    <property type="project" value="InterPro"/>
</dbReference>
<dbReference type="PANTHER" id="PTHR31209:SF0">
    <property type="entry name" value="METALLOENZYME DOMAIN-CONTAINING PROTEIN"/>
    <property type="match status" value="1"/>
</dbReference>
<dbReference type="Pfam" id="PF10143">
    <property type="entry name" value="PhosphMutase"/>
    <property type="match status" value="1"/>
</dbReference>
<dbReference type="AlphaFoldDB" id="X1QW33"/>
<dbReference type="EMBL" id="BARV01041033">
    <property type="protein sequence ID" value="GAI47484.1"/>
    <property type="molecule type" value="Genomic_DNA"/>
</dbReference>
<feature type="non-terminal residue" evidence="1">
    <location>
        <position position="1"/>
    </location>
</feature>
<dbReference type="InterPro" id="IPR004456">
    <property type="entry name" value="Pglycerate_mutase_ApgM"/>
</dbReference>
<reference evidence="1" key="1">
    <citation type="journal article" date="2014" name="Front. Microbiol.">
        <title>High frequency of phylogenetically diverse reductive dehalogenase-homologous genes in deep subseafloor sedimentary metagenomes.</title>
        <authorList>
            <person name="Kawai M."/>
            <person name="Futagami T."/>
            <person name="Toyoda A."/>
            <person name="Takaki Y."/>
            <person name="Nishi S."/>
            <person name="Hori S."/>
            <person name="Arai W."/>
            <person name="Tsubouchi T."/>
            <person name="Morono Y."/>
            <person name="Uchiyama I."/>
            <person name="Ito T."/>
            <person name="Fujiyama A."/>
            <person name="Inagaki F."/>
            <person name="Takami H."/>
        </authorList>
    </citation>
    <scope>NUCLEOTIDE SEQUENCE</scope>
    <source>
        <strain evidence="1">Expedition CK06-06</strain>
    </source>
</reference>
<accession>X1QW33</accession>
<protein>
    <submittedName>
        <fullName evidence="1">Uncharacterized protein</fullName>
    </submittedName>
</protein>
<gene>
    <name evidence="1" type="ORF">S06H3_62297</name>
</gene>
<dbReference type="PANTHER" id="PTHR31209">
    <property type="entry name" value="COFACTOR-INDEPENDENT PHOSPHOGLYCERATE MUTASE"/>
    <property type="match status" value="1"/>
</dbReference>